<dbReference type="AlphaFoldDB" id="A0A1G1WBC4"/>
<sequence>MISTFLRLIDRIFPPKSIYAHCDIPCGIYDPHLAQVAAHTVIRMTNMIKSLEASSENPDFEERKKTISQISRLTAVKEEHAELVKHEIRILWGDYFKPVFVKEYPNLHELVSETMRLASTSKQELDEQAANNLLESVQKIAEVFWKTKGVDTVKVKTTYPSEKEIVVPKQTE</sequence>
<gene>
    <name evidence="1" type="ORF">A2134_01120</name>
</gene>
<dbReference type="InterPro" id="IPR014123">
    <property type="entry name" value="Superoxide_dismutase_Ni-type"/>
</dbReference>
<name>A0A1G1WBC4_9BACT</name>
<dbReference type="Proteomes" id="UP000178162">
    <property type="component" value="Unassembled WGS sequence"/>
</dbReference>
<dbReference type="SUPFAM" id="SSF109770">
    <property type="entry name" value="Nickel-containing superoxide dismutase, NiSOD"/>
    <property type="match status" value="1"/>
</dbReference>
<dbReference type="EMBL" id="MHCR01000026">
    <property type="protein sequence ID" value="OGY24979.1"/>
    <property type="molecule type" value="Genomic_DNA"/>
</dbReference>
<proteinExistence type="predicted"/>
<dbReference type="Gene3D" id="1.20.120.400">
    <property type="entry name" value="Nickel-containing superoxide dismutase"/>
    <property type="match status" value="1"/>
</dbReference>
<dbReference type="Pfam" id="PF09055">
    <property type="entry name" value="Sod_Ni"/>
    <property type="match status" value="1"/>
</dbReference>
<dbReference type="GO" id="GO:0004784">
    <property type="term" value="F:superoxide dismutase activity"/>
    <property type="evidence" value="ECO:0007669"/>
    <property type="project" value="InterPro"/>
</dbReference>
<accession>A0A1G1WBC4</accession>
<dbReference type="STRING" id="1802595.A2134_01120"/>
<dbReference type="InterPro" id="IPR036502">
    <property type="entry name" value="NiSOD_sf"/>
</dbReference>
<evidence type="ECO:0000313" key="1">
    <source>
        <dbReference type="EMBL" id="OGY24979.1"/>
    </source>
</evidence>
<protein>
    <submittedName>
        <fullName evidence="1">Superoxide dismutase, Ni</fullName>
    </submittedName>
</protein>
<reference evidence="1 2" key="1">
    <citation type="journal article" date="2016" name="Nat. Commun.">
        <title>Thousands of microbial genomes shed light on interconnected biogeochemical processes in an aquifer system.</title>
        <authorList>
            <person name="Anantharaman K."/>
            <person name="Brown C.T."/>
            <person name="Hug L.A."/>
            <person name="Sharon I."/>
            <person name="Castelle C.J."/>
            <person name="Probst A.J."/>
            <person name="Thomas B.C."/>
            <person name="Singh A."/>
            <person name="Wilkins M.J."/>
            <person name="Karaoz U."/>
            <person name="Brodie E.L."/>
            <person name="Williams K.H."/>
            <person name="Hubbard S.S."/>
            <person name="Banfield J.F."/>
        </authorList>
    </citation>
    <scope>NUCLEOTIDE SEQUENCE [LARGE SCALE GENOMIC DNA]</scope>
</reference>
<dbReference type="NCBIfam" id="TIGR02753">
    <property type="entry name" value="sodN"/>
    <property type="match status" value="1"/>
</dbReference>
<organism evidence="1 2">
    <name type="scientific">Candidatus Woykebacteria bacterium RBG_16_39_9b</name>
    <dbReference type="NCBI Taxonomy" id="1802595"/>
    <lineage>
        <taxon>Bacteria</taxon>
        <taxon>Candidatus Woykeibacteriota</taxon>
    </lineage>
</organism>
<evidence type="ECO:0000313" key="2">
    <source>
        <dbReference type="Proteomes" id="UP000178162"/>
    </source>
</evidence>
<dbReference type="GO" id="GO:0016151">
    <property type="term" value="F:nickel cation binding"/>
    <property type="evidence" value="ECO:0007669"/>
    <property type="project" value="InterPro"/>
</dbReference>
<comment type="caution">
    <text evidence="1">The sequence shown here is derived from an EMBL/GenBank/DDBJ whole genome shotgun (WGS) entry which is preliminary data.</text>
</comment>